<protein>
    <submittedName>
        <fullName evidence="1">Uncharacterized protein</fullName>
    </submittedName>
</protein>
<comment type="caution">
    <text evidence="1">The sequence shown here is derived from an EMBL/GenBank/DDBJ whole genome shotgun (WGS) entry which is preliminary data.</text>
</comment>
<dbReference type="EMBL" id="VSRR010082909">
    <property type="protein sequence ID" value="MPC90004.1"/>
    <property type="molecule type" value="Genomic_DNA"/>
</dbReference>
<sequence>MDGKWKGLFLIILLPTGEKEQVTTLTSSLELGPPRDAEQGCTGLHLDLTAGLTCNHLFRTGFFSPQFFIGFRSGQLMQ</sequence>
<dbReference type="Proteomes" id="UP000324222">
    <property type="component" value="Unassembled WGS sequence"/>
</dbReference>
<evidence type="ECO:0000313" key="2">
    <source>
        <dbReference type="Proteomes" id="UP000324222"/>
    </source>
</evidence>
<organism evidence="1 2">
    <name type="scientific">Portunus trituberculatus</name>
    <name type="common">Swimming crab</name>
    <name type="synonym">Neptunus trituberculatus</name>
    <dbReference type="NCBI Taxonomy" id="210409"/>
    <lineage>
        <taxon>Eukaryota</taxon>
        <taxon>Metazoa</taxon>
        <taxon>Ecdysozoa</taxon>
        <taxon>Arthropoda</taxon>
        <taxon>Crustacea</taxon>
        <taxon>Multicrustacea</taxon>
        <taxon>Malacostraca</taxon>
        <taxon>Eumalacostraca</taxon>
        <taxon>Eucarida</taxon>
        <taxon>Decapoda</taxon>
        <taxon>Pleocyemata</taxon>
        <taxon>Brachyura</taxon>
        <taxon>Eubrachyura</taxon>
        <taxon>Portunoidea</taxon>
        <taxon>Portunidae</taxon>
        <taxon>Portuninae</taxon>
        <taxon>Portunus</taxon>
    </lineage>
</organism>
<name>A0A5B7JCA9_PORTR</name>
<dbReference type="AlphaFoldDB" id="A0A5B7JCA9"/>
<reference evidence="1 2" key="1">
    <citation type="submission" date="2019-05" db="EMBL/GenBank/DDBJ databases">
        <title>Another draft genome of Portunus trituberculatus and its Hox gene families provides insights of decapod evolution.</title>
        <authorList>
            <person name="Jeong J.-H."/>
            <person name="Song I."/>
            <person name="Kim S."/>
            <person name="Choi T."/>
            <person name="Kim D."/>
            <person name="Ryu S."/>
            <person name="Kim W."/>
        </authorList>
    </citation>
    <scope>NUCLEOTIDE SEQUENCE [LARGE SCALE GENOMIC DNA]</scope>
    <source>
        <tissue evidence="1">Muscle</tissue>
    </source>
</reference>
<gene>
    <name evidence="1" type="ORF">E2C01_084970</name>
</gene>
<accession>A0A5B7JCA9</accession>
<keyword evidence="2" id="KW-1185">Reference proteome</keyword>
<evidence type="ECO:0000313" key="1">
    <source>
        <dbReference type="EMBL" id="MPC90004.1"/>
    </source>
</evidence>
<proteinExistence type="predicted"/>